<dbReference type="InterPro" id="IPR002403">
    <property type="entry name" value="Cyt_P450_E_grp-IV"/>
</dbReference>
<evidence type="ECO:0000313" key="7">
    <source>
        <dbReference type="Proteomes" id="UP000799444"/>
    </source>
</evidence>
<dbReference type="AlphaFoldDB" id="A0A9P4QJ62"/>
<dbReference type="GO" id="GO:0004497">
    <property type="term" value="F:monooxygenase activity"/>
    <property type="evidence" value="ECO:0007669"/>
    <property type="project" value="InterPro"/>
</dbReference>
<keyword evidence="5" id="KW-0349">Heme</keyword>
<dbReference type="Gene3D" id="1.10.630.10">
    <property type="entry name" value="Cytochrome P450"/>
    <property type="match status" value="1"/>
</dbReference>
<comment type="similarity">
    <text evidence="2">Belongs to the cytochrome P450 family.</text>
</comment>
<dbReference type="InterPro" id="IPR001128">
    <property type="entry name" value="Cyt_P450"/>
</dbReference>
<name>A0A9P4QJ62_9PLEO</name>
<evidence type="ECO:0000256" key="4">
    <source>
        <dbReference type="ARBA" id="ARBA00023004"/>
    </source>
</evidence>
<gene>
    <name evidence="6" type="ORF">EJ04DRAFT_517346</name>
</gene>
<dbReference type="InterPro" id="IPR053007">
    <property type="entry name" value="CYP450_monoxygenase_sec-met"/>
</dbReference>
<accession>A0A9P4QJ62</accession>
<dbReference type="InterPro" id="IPR036396">
    <property type="entry name" value="Cyt_P450_sf"/>
</dbReference>
<dbReference type="GO" id="GO:0016705">
    <property type="term" value="F:oxidoreductase activity, acting on paired donors, with incorporation or reduction of molecular oxygen"/>
    <property type="evidence" value="ECO:0007669"/>
    <property type="project" value="InterPro"/>
</dbReference>
<comment type="caution">
    <text evidence="6">The sequence shown here is derived from an EMBL/GenBank/DDBJ whole genome shotgun (WGS) entry which is preliminary data.</text>
</comment>
<protein>
    <submittedName>
        <fullName evidence="6">Cytochrome P450</fullName>
    </submittedName>
</protein>
<evidence type="ECO:0000256" key="1">
    <source>
        <dbReference type="ARBA" id="ARBA00001971"/>
    </source>
</evidence>
<dbReference type="GO" id="GO:0005506">
    <property type="term" value="F:iron ion binding"/>
    <property type="evidence" value="ECO:0007669"/>
    <property type="project" value="InterPro"/>
</dbReference>
<dbReference type="Pfam" id="PF00067">
    <property type="entry name" value="p450"/>
    <property type="match status" value="1"/>
</dbReference>
<comment type="cofactor">
    <cofactor evidence="1 5">
        <name>heme</name>
        <dbReference type="ChEBI" id="CHEBI:30413"/>
    </cofactor>
</comment>
<feature type="binding site" description="axial binding residue" evidence="5">
    <location>
        <position position="444"/>
    </location>
    <ligand>
        <name>heme</name>
        <dbReference type="ChEBI" id="CHEBI:30413"/>
    </ligand>
    <ligandPart>
        <name>Fe</name>
        <dbReference type="ChEBI" id="CHEBI:18248"/>
    </ligandPart>
</feature>
<dbReference type="CDD" id="cd11040">
    <property type="entry name" value="CYP7_CYP8-like"/>
    <property type="match status" value="1"/>
</dbReference>
<sequence>MATTLDLVIAIGLAVVCGAFLFALARPKIDPREPPVVSSPIPFVGHLVGMMRGGPMYLADLSARSRNPVFTLPILNGRSYVVASPALASHVQRASKTLQFDRLVTEVIPRMVRLDKRTTTILRDAKADEEKRIRMNVRVIHDYIEPLLKPDKLDEIGDTQLQHFNDFFDTIKDGQQVDLYHFLTREVFVASMYSFYGPENPFNLHSELVEEFWKWEGGLVLLMLGVLPQLTARDAYYGLERCTEGFTEYLEAGRIKGAYKMLQLRQKAHADEGISIPQQARLEVGMCVGVGVNASITSFWLINNIFSRAELLDEIRTEIRSNAMVTSGIIYANALRDACPLLNSVYRETMRLIAPLTTGRYVVEDTVIADTYLLKKGMIVQIAGGALHQNPDIWGPDVNEFNPHRFLYHQFGHKTNADGSVPESKSSQVHPAAYRAFGGGQSLCPGRHFAQLEILALTASMVMGFDLLPPEGSDRVIWDPPKDDKKFPLAVTKPMRALNVRMKRREGTGGLRCVLGVSKSFTELKSLDALQNSTEAT</sequence>
<keyword evidence="7" id="KW-1185">Reference proteome</keyword>
<dbReference type="SUPFAM" id="SSF48264">
    <property type="entry name" value="Cytochrome P450"/>
    <property type="match status" value="1"/>
</dbReference>
<evidence type="ECO:0000313" key="6">
    <source>
        <dbReference type="EMBL" id="KAF2727280.1"/>
    </source>
</evidence>
<dbReference type="OrthoDB" id="3366823at2759"/>
<dbReference type="PRINTS" id="PR00465">
    <property type="entry name" value="EP450IV"/>
</dbReference>
<reference evidence="6" key="1">
    <citation type="journal article" date="2020" name="Stud. Mycol.">
        <title>101 Dothideomycetes genomes: a test case for predicting lifestyles and emergence of pathogens.</title>
        <authorList>
            <person name="Haridas S."/>
            <person name="Albert R."/>
            <person name="Binder M."/>
            <person name="Bloem J."/>
            <person name="Labutti K."/>
            <person name="Salamov A."/>
            <person name="Andreopoulos B."/>
            <person name="Baker S."/>
            <person name="Barry K."/>
            <person name="Bills G."/>
            <person name="Bluhm B."/>
            <person name="Cannon C."/>
            <person name="Castanera R."/>
            <person name="Culley D."/>
            <person name="Daum C."/>
            <person name="Ezra D."/>
            <person name="Gonzalez J."/>
            <person name="Henrissat B."/>
            <person name="Kuo A."/>
            <person name="Liang C."/>
            <person name="Lipzen A."/>
            <person name="Lutzoni F."/>
            <person name="Magnuson J."/>
            <person name="Mondo S."/>
            <person name="Nolan M."/>
            <person name="Ohm R."/>
            <person name="Pangilinan J."/>
            <person name="Park H.-J."/>
            <person name="Ramirez L."/>
            <person name="Alfaro M."/>
            <person name="Sun H."/>
            <person name="Tritt A."/>
            <person name="Yoshinaga Y."/>
            <person name="Zwiers L.-H."/>
            <person name="Turgeon B."/>
            <person name="Goodwin S."/>
            <person name="Spatafora J."/>
            <person name="Crous P."/>
            <person name="Grigoriev I."/>
        </authorList>
    </citation>
    <scope>NUCLEOTIDE SEQUENCE</scope>
    <source>
        <strain evidence="6">CBS 125425</strain>
    </source>
</reference>
<dbReference type="GO" id="GO:0020037">
    <property type="term" value="F:heme binding"/>
    <property type="evidence" value="ECO:0007669"/>
    <property type="project" value="InterPro"/>
</dbReference>
<dbReference type="PANTHER" id="PTHR47582">
    <property type="entry name" value="P450, PUTATIVE (EUROFUNG)-RELATED"/>
    <property type="match status" value="1"/>
</dbReference>
<dbReference type="EMBL" id="ML996342">
    <property type="protein sequence ID" value="KAF2727280.1"/>
    <property type="molecule type" value="Genomic_DNA"/>
</dbReference>
<evidence type="ECO:0000256" key="2">
    <source>
        <dbReference type="ARBA" id="ARBA00010617"/>
    </source>
</evidence>
<organism evidence="6 7">
    <name type="scientific">Polyplosphaeria fusca</name>
    <dbReference type="NCBI Taxonomy" id="682080"/>
    <lineage>
        <taxon>Eukaryota</taxon>
        <taxon>Fungi</taxon>
        <taxon>Dikarya</taxon>
        <taxon>Ascomycota</taxon>
        <taxon>Pezizomycotina</taxon>
        <taxon>Dothideomycetes</taxon>
        <taxon>Pleosporomycetidae</taxon>
        <taxon>Pleosporales</taxon>
        <taxon>Tetraplosphaeriaceae</taxon>
        <taxon>Polyplosphaeria</taxon>
    </lineage>
</organism>
<dbReference type="Proteomes" id="UP000799444">
    <property type="component" value="Unassembled WGS sequence"/>
</dbReference>
<evidence type="ECO:0000256" key="5">
    <source>
        <dbReference type="PIRSR" id="PIRSR602403-1"/>
    </source>
</evidence>
<evidence type="ECO:0000256" key="3">
    <source>
        <dbReference type="ARBA" id="ARBA00022723"/>
    </source>
</evidence>
<dbReference type="PANTHER" id="PTHR47582:SF1">
    <property type="entry name" value="P450, PUTATIVE (EUROFUNG)-RELATED"/>
    <property type="match status" value="1"/>
</dbReference>
<keyword evidence="3 5" id="KW-0479">Metal-binding</keyword>
<proteinExistence type="inferred from homology"/>
<keyword evidence="4 5" id="KW-0408">Iron</keyword>